<feature type="domain" description="Ig-like" evidence="14">
    <location>
        <begin position="307"/>
        <end position="382"/>
    </location>
</feature>
<dbReference type="InterPro" id="IPR013098">
    <property type="entry name" value="Ig_I-set"/>
</dbReference>
<dbReference type="FunFam" id="2.60.40.10:FF:000017">
    <property type="entry name" value="Down syndrome cell adhesion molecule b"/>
    <property type="match status" value="1"/>
</dbReference>
<keyword evidence="2" id="KW-0812">Transmembrane</keyword>
<dbReference type="AlphaFoldDB" id="A0A1D1V3M0"/>
<name>A0A1D1V3M0_RAMVA</name>
<dbReference type="InterPro" id="IPR011992">
    <property type="entry name" value="EF-hand-dom_pair"/>
</dbReference>
<dbReference type="SUPFAM" id="SSF48726">
    <property type="entry name" value="Immunoglobulin"/>
    <property type="match status" value="2"/>
</dbReference>
<dbReference type="PROSITE" id="PS51465">
    <property type="entry name" value="KAZAL_2"/>
    <property type="match status" value="1"/>
</dbReference>
<dbReference type="Pfam" id="PF07679">
    <property type="entry name" value="I-set"/>
    <property type="match status" value="1"/>
</dbReference>
<dbReference type="GO" id="GO:0007155">
    <property type="term" value="P:cell adhesion"/>
    <property type="evidence" value="ECO:0007669"/>
    <property type="project" value="UniProtKB-KW"/>
</dbReference>
<feature type="domain" description="Kazal-like" evidence="15">
    <location>
        <begin position="133"/>
        <end position="166"/>
    </location>
</feature>
<evidence type="ECO:0000256" key="5">
    <source>
        <dbReference type="ARBA" id="ARBA00022837"/>
    </source>
</evidence>
<keyword evidence="5" id="KW-0106">Calcium</keyword>
<evidence type="ECO:0000256" key="6">
    <source>
        <dbReference type="ARBA" id="ARBA00022889"/>
    </source>
</evidence>
<dbReference type="SUPFAM" id="SSF47473">
    <property type="entry name" value="EF-hand"/>
    <property type="match status" value="1"/>
</dbReference>
<dbReference type="CDD" id="cd00104">
    <property type="entry name" value="KAZAL_FS"/>
    <property type="match status" value="1"/>
</dbReference>
<dbReference type="GO" id="GO:0005509">
    <property type="term" value="F:calcium ion binding"/>
    <property type="evidence" value="ECO:0007669"/>
    <property type="project" value="InterPro"/>
</dbReference>
<gene>
    <name evidence="16" type="primary">RvY_07764</name>
    <name evidence="16" type="synonym">RvY_07764.1</name>
    <name evidence="16" type="ORF">RvY_07764-1</name>
</gene>
<dbReference type="SMART" id="SM00408">
    <property type="entry name" value="IGc2"/>
    <property type="match status" value="2"/>
</dbReference>
<dbReference type="Gene3D" id="1.10.238.10">
    <property type="entry name" value="EF-hand"/>
    <property type="match status" value="1"/>
</dbReference>
<dbReference type="CDD" id="cd00096">
    <property type="entry name" value="Ig"/>
    <property type="match status" value="1"/>
</dbReference>
<evidence type="ECO:0000256" key="2">
    <source>
        <dbReference type="ARBA" id="ARBA00022692"/>
    </source>
</evidence>
<evidence type="ECO:0000256" key="11">
    <source>
        <dbReference type="SAM" id="MobiDB-lite"/>
    </source>
</evidence>
<keyword evidence="9" id="KW-1015">Disulfide bond</keyword>
<dbReference type="SUPFAM" id="SSF100895">
    <property type="entry name" value="Kazal-type serine protease inhibitors"/>
    <property type="match status" value="1"/>
</dbReference>
<dbReference type="InterPro" id="IPR018247">
    <property type="entry name" value="EF_Hand_1_Ca_BS"/>
</dbReference>
<dbReference type="InterPro" id="IPR050964">
    <property type="entry name" value="Striated_Muscle_Regulatory"/>
</dbReference>
<comment type="caution">
    <text evidence="16">The sequence shown here is derived from an EMBL/GenBank/DDBJ whole genome shotgun (WGS) entry which is preliminary data.</text>
</comment>
<keyword evidence="4" id="KW-0677">Repeat</keyword>
<dbReference type="GO" id="GO:0016020">
    <property type="term" value="C:membrane"/>
    <property type="evidence" value="ECO:0007669"/>
    <property type="project" value="UniProtKB-SubCell"/>
</dbReference>
<dbReference type="PANTHER" id="PTHR13817">
    <property type="entry name" value="TITIN"/>
    <property type="match status" value="1"/>
</dbReference>
<feature type="domain" description="EF-hand" evidence="13">
    <location>
        <begin position="237"/>
        <end position="272"/>
    </location>
</feature>
<keyword evidence="3 12" id="KW-0732">Signal</keyword>
<dbReference type="InterPro" id="IPR007110">
    <property type="entry name" value="Ig-like_dom"/>
</dbReference>
<dbReference type="InterPro" id="IPR002350">
    <property type="entry name" value="Kazal_dom"/>
</dbReference>
<keyword evidence="17" id="KW-1185">Reference proteome</keyword>
<evidence type="ECO:0000313" key="16">
    <source>
        <dbReference type="EMBL" id="GAU96301.1"/>
    </source>
</evidence>
<evidence type="ECO:0000259" key="13">
    <source>
        <dbReference type="PROSITE" id="PS50222"/>
    </source>
</evidence>
<evidence type="ECO:0000256" key="8">
    <source>
        <dbReference type="ARBA" id="ARBA00023136"/>
    </source>
</evidence>
<feature type="domain" description="Ig-like" evidence="14">
    <location>
        <begin position="402"/>
        <end position="487"/>
    </location>
</feature>
<dbReference type="STRING" id="947166.A0A1D1V3M0"/>
<dbReference type="OrthoDB" id="6085115at2759"/>
<dbReference type="PROSITE" id="PS00018">
    <property type="entry name" value="EF_HAND_1"/>
    <property type="match status" value="2"/>
</dbReference>
<organism evidence="16 17">
    <name type="scientific">Ramazzottius varieornatus</name>
    <name type="common">Water bear</name>
    <name type="synonym">Tardigrade</name>
    <dbReference type="NCBI Taxonomy" id="947166"/>
    <lineage>
        <taxon>Eukaryota</taxon>
        <taxon>Metazoa</taxon>
        <taxon>Ecdysozoa</taxon>
        <taxon>Tardigrada</taxon>
        <taxon>Eutardigrada</taxon>
        <taxon>Parachela</taxon>
        <taxon>Hypsibioidea</taxon>
        <taxon>Ramazzottiidae</taxon>
        <taxon>Ramazzottius</taxon>
    </lineage>
</organism>
<evidence type="ECO:0000259" key="15">
    <source>
        <dbReference type="PROSITE" id="PS51465"/>
    </source>
</evidence>
<keyword evidence="10" id="KW-0393">Immunoglobulin domain</keyword>
<dbReference type="PANTHER" id="PTHR13817:SF73">
    <property type="entry name" value="FIBRONECTIN TYPE-III DOMAIN-CONTAINING PROTEIN"/>
    <property type="match status" value="1"/>
</dbReference>
<dbReference type="InterPro" id="IPR003598">
    <property type="entry name" value="Ig_sub2"/>
</dbReference>
<evidence type="ECO:0000256" key="1">
    <source>
        <dbReference type="ARBA" id="ARBA00004167"/>
    </source>
</evidence>
<dbReference type="InterPro" id="IPR002048">
    <property type="entry name" value="EF_hand_dom"/>
</dbReference>
<dbReference type="InterPro" id="IPR013783">
    <property type="entry name" value="Ig-like_fold"/>
</dbReference>
<dbReference type="Proteomes" id="UP000186922">
    <property type="component" value="Unassembled WGS sequence"/>
</dbReference>
<comment type="subcellular location">
    <subcellularLocation>
        <location evidence="1">Membrane</location>
        <topology evidence="1">Single-pass membrane protein</topology>
    </subcellularLocation>
</comment>
<evidence type="ECO:0000313" key="17">
    <source>
        <dbReference type="Proteomes" id="UP000186922"/>
    </source>
</evidence>
<dbReference type="PROSITE" id="PS50835">
    <property type="entry name" value="IG_LIKE"/>
    <property type="match status" value="2"/>
</dbReference>
<keyword evidence="7" id="KW-1133">Transmembrane helix</keyword>
<evidence type="ECO:0000259" key="14">
    <source>
        <dbReference type="PROSITE" id="PS50835"/>
    </source>
</evidence>
<dbReference type="InterPro" id="IPR036058">
    <property type="entry name" value="Kazal_dom_sf"/>
</dbReference>
<sequence>MVVSSTQRLFPFCPPSGMPHLTSWIILLCILSEIGCAESRQRKRDDHGLRPQSRNEPDRLSQRSNVHLDLDYNRLLESFGISENGSDIEKNQESIEPIHRKTKDLETGRCQILQCDHGRLCRINIQTGVEECVCRKRCSERYNPVCGSDGKWYHNHCSLHRASCIEDHPVHIVDPPGKHCDQQITTQSPKNTAPSTRSFLPEACSVSDYAEFKSKLLLHFYDRFLPLGVPGTQSSIAQREILRDIWDILDGNKDNVLDQKELNIRHRCFEFASPCRLDEILRNEDLDGNDQLDFHELLMAYGLGETPSTWPAFPPRKWTAIAGNSIELPCDIIQTSGGNITWERNRVVLNGRDHETGLHINGRTGTLYATHLQLIHSGNYSCFDEQFPDAHQTHHLVVVVQPEVEVEYRERFVRTGQNVSVKCHTAGVPQPTVRWLKNDEPIKNSKNHITDGAGYLRISNVQKSDTAVYKCVAESEAGRSSDSTSLFVMDHDSPNHAAQKLFVVFFAEGISAYDADQCGIQFHIEGTSVIPGTRELLCGNNFAKCNWGSTVNVLDRYIYASQPLLNRVLVLSLQQMLIVQIVHTDNVPVKLNYVPHLDQVWIVCWRSTADTHSKTIQLVRDASQKLEHSAIHLEPLHGKYQTFSDFFPPPIQELAQNLPYTFASGSDGKSLVKIDMRSIRTIATVDLGSNGCRPQKVTYSTIGNFDTESLNLCP</sequence>
<keyword evidence="6" id="KW-0130">Cell adhesion</keyword>
<dbReference type="EMBL" id="BDGG01000003">
    <property type="protein sequence ID" value="GAU96301.1"/>
    <property type="molecule type" value="Genomic_DNA"/>
</dbReference>
<evidence type="ECO:0000256" key="9">
    <source>
        <dbReference type="ARBA" id="ARBA00023157"/>
    </source>
</evidence>
<dbReference type="Pfam" id="PF07648">
    <property type="entry name" value="Kazal_2"/>
    <property type="match status" value="1"/>
</dbReference>
<evidence type="ECO:0000256" key="7">
    <source>
        <dbReference type="ARBA" id="ARBA00022989"/>
    </source>
</evidence>
<dbReference type="InterPro" id="IPR003599">
    <property type="entry name" value="Ig_sub"/>
</dbReference>
<dbReference type="SMART" id="SM00280">
    <property type="entry name" value="KAZAL"/>
    <property type="match status" value="1"/>
</dbReference>
<keyword evidence="8" id="KW-0472">Membrane</keyword>
<feature type="region of interest" description="Disordered" evidence="11">
    <location>
        <begin position="42"/>
        <end position="61"/>
    </location>
</feature>
<protein>
    <recommendedName>
        <fullName evidence="18">Follistatin-related protein 5</fullName>
    </recommendedName>
</protein>
<feature type="signal peptide" evidence="12">
    <location>
        <begin position="1"/>
        <end position="39"/>
    </location>
</feature>
<feature type="chain" id="PRO_5008898003" description="Follistatin-related protein 5" evidence="12">
    <location>
        <begin position="40"/>
        <end position="714"/>
    </location>
</feature>
<evidence type="ECO:0000256" key="10">
    <source>
        <dbReference type="ARBA" id="ARBA00023319"/>
    </source>
</evidence>
<evidence type="ECO:0000256" key="12">
    <source>
        <dbReference type="SAM" id="SignalP"/>
    </source>
</evidence>
<dbReference type="Gene3D" id="3.30.60.30">
    <property type="match status" value="1"/>
</dbReference>
<proteinExistence type="predicted"/>
<dbReference type="PROSITE" id="PS50222">
    <property type="entry name" value="EF_HAND_2"/>
    <property type="match status" value="1"/>
</dbReference>
<evidence type="ECO:0000256" key="4">
    <source>
        <dbReference type="ARBA" id="ARBA00022737"/>
    </source>
</evidence>
<accession>A0A1D1V3M0</accession>
<dbReference type="SMART" id="SM00409">
    <property type="entry name" value="IG"/>
    <property type="match status" value="2"/>
</dbReference>
<evidence type="ECO:0008006" key="18">
    <source>
        <dbReference type="Google" id="ProtNLM"/>
    </source>
</evidence>
<reference evidence="16 17" key="1">
    <citation type="journal article" date="2016" name="Nat. Commun.">
        <title>Extremotolerant tardigrade genome and improved radiotolerance of human cultured cells by tardigrade-unique protein.</title>
        <authorList>
            <person name="Hashimoto T."/>
            <person name="Horikawa D.D."/>
            <person name="Saito Y."/>
            <person name="Kuwahara H."/>
            <person name="Kozuka-Hata H."/>
            <person name="Shin-I T."/>
            <person name="Minakuchi Y."/>
            <person name="Ohishi K."/>
            <person name="Motoyama A."/>
            <person name="Aizu T."/>
            <person name="Enomoto A."/>
            <person name="Kondo K."/>
            <person name="Tanaka S."/>
            <person name="Hara Y."/>
            <person name="Koshikawa S."/>
            <person name="Sagara H."/>
            <person name="Miura T."/>
            <person name="Yokobori S."/>
            <person name="Miyagawa K."/>
            <person name="Suzuki Y."/>
            <person name="Kubo T."/>
            <person name="Oyama M."/>
            <person name="Kohara Y."/>
            <person name="Fujiyama A."/>
            <person name="Arakawa K."/>
            <person name="Katayama T."/>
            <person name="Toyoda A."/>
            <person name="Kunieda T."/>
        </authorList>
    </citation>
    <scope>NUCLEOTIDE SEQUENCE [LARGE SCALE GENOMIC DNA]</scope>
    <source>
        <strain evidence="16 17">YOKOZUNA-1</strain>
    </source>
</reference>
<dbReference type="InterPro" id="IPR036179">
    <property type="entry name" value="Ig-like_dom_sf"/>
</dbReference>
<evidence type="ECO:0000256" key="3">
    <source>
        <dbReference type="ARBA" id="ARBA00022729"/>
    </source>
</evidence>
<dbReference type="Gene3D" id="2.60.40.10">
    <property type="entry name" value="Immunoglobulins"/>
    <property type="match status" value="2"/>
</dbReference>